<evidence type="ECO:0000259" key="3">
    <source>
        <dbReference type="Pfam" id="PF17836"/>
    </source>
</evidence>
<dbReference type="Pfam" id="PF17836">
    <property type="entry name" value="PglD_N"/>
    <property type="match status" value="1"/>
</dbReference>
<dbReference type="InterPro" id="IPR041561">
    <property type="entry name" value="PglD_N"/>
</dbReference>
<evidence type="ECO:0000313" key="4">
    <source>
        <dbReference type="EMBL" id="MBC6681085.1"/>
    </source>
</evidence>
<gene>
    <name evidence="4" type="ORF">H9L42_14780</name>
</gene>
<protein>
    <submittedName>
        <fullName evidence="4">NeuD/PglB/VioB family sugar acetyltransferase</fullName>
    </submittedName>
</protein>
<dbReference type="InterPro" id="IPR011004">
    <property type="entry name" value="Trimer_LpxA-like_sf"/>
</dbReference>
<organism evidence="4 5">
    <name type="scientific">Zhenpiania hominis</name>
    <dbReference type="NCBI Taxonomy" id="2763644"/>
    <lineage>
        <taxon>Bacteria</taxon>
        <taxon>Bacillati</taxon>
        <taxon>Bacillota</taxon>
        <taxon>Clostridia</taxon>
        <taxon>Peptostreptococcales</taxon>
        <taxon>Anaerovoracaceae</taxon>
        <taxon>Zhenpiania</taxon>
    </lineage>
</organism>
<dbReference type="SUPFAM" id="SSF51161">
    <property type="entry name" value="Trimeric LpxA-like enzymes"/>
    <property type="match status" value="1"/>
</dbReference>
<dbReference type="Gene3D" id="2.160.10.10">
    <property type="entry name" value="Hexapeptide repeat proteins"/>
    <property type="match status" value="1"/>
</dbReference>
<accession>A0A923SRY8</accession>
<feature type="binding site" evidence="2">
    <location>
        <position position="145"/>
    </location>
    <ligand>
        <name>acetyl-CoA</name>
        <dbReference type="ChEBI" id="CHEBI:57288"/>
    </ligand>
</feature>
<comment type="caution">
    <text evidence="4">The sequence shown here is derived from an EMBL/GenBank/DDBJ whole genome shotgun (WGS) entry which is preliminary data.</text>
</comment>
<dbReference type="CDD" id="cd03360">
    <property type="entry name" value="LbH_AT_putative"/>
    <property type="match status" value="1"/>
</dbReference>
<dbReference type="AlphaFoldDB" id="A0A923SRY8"/>
<dbReference type="InterPro" id="IPR020019">
    <property type="entry name" value="AcTrfase_PglD-like"/>
</dbReference>
<dbReference type="Proteomes" id="UP000602647">
    <property type="component" value="Unassembled WGS sequence"/>
</dbReference>
<keyword evidence="5" id="KW-1185">Reference proteome</keyword>
<dbReference type="PANTHER" id="PTHR43300">
    <property type="entry name" value="ACETYLTRANSFERASE"/>
    <property type="match status" value="1"/>
</dbReference>
<evidence type="ECO:0000256" key="2">
    <source>
        <dbReference type="PIRSR" id="PIRSR620019-2"/>
    </source>
</evidence>
<dbReference type="NCBIfam" id="TIGR03570">
    <property type="entry name" value="NeuD_NnaD"/>
    <property type="match status" value="1"/>
</dbReference>
<reference evidence="4" key="1">
    <citation type="submission" date="2020-08" db="EMBL/GenBank/DDBJ databases">
        <title>Genome public.</title>
        <authorList>
            <person name="Liu C."/>
            <person name="Sun Q."/>
        </authorList>
    </citation>
    <scope>NUCLEOTIDE SEQUENCE</scope>
    <source>
        <strain evidence="4">BX12</strain>
    </source>
</reference>
<proteinExistence type="predicted"/>
<evidence type="ECO:0000256" key="1">
    <source>
        <dbReference type="PIRSR" id="PIRSR620019-1"/>
    </source>
</evidence>
<feature type="site" description="Increases basicity of active site His" evidence="1">
    <location>
        <position position="137"/>
    </location>
</feature>
<dbReference type="EMBL" id="JACRYT010000025">
    <property type="protein sequence ID" value="MBC6681085.1"/>
    <property type="molecule type" value="Genomic_DNA"/>
</dbReference>
<dbReference type="InterPro" id="IPR050179">
    <property type="entry name" value="Trans_hexapeptide_repeat"/>
</dbReference>
<dbReference type="Gene3D" id="3.40.50.20">
    <property type="match status" value="1"/>
</dbReference>
<evidence type="ECO:0000313" key="5">
    <source>
        <dbReference type="Proteomes" id="UP000602647"/>
    </source>
</evidence>
<feature type="active site" description="Proton acceptor" evidence="1">
    <location>
        <position position="136"/>
    </location>
</feature>
<name>A0A923SRY8_9FIRM</name>
<sequence>MEDIILVGYGGHAKSVADCIERQGKYSIIGYTDVEEVSSRYRYLGTDNVLTQYYKDGVKNVAVCVGYLGKGDARQRIYNSLKNIGFEFPPVIDPSATVSDNAKIGEGSFIGKGAVINAEARIGKMVIINTMALVEHECLVEDFSHVAVAAILCGRVTVGEAAFIGANATVIQYREIKPGQVVPAGVTVR</sequence>
<dbReference type="RefSeq" id="WP_187304182.1">
    <property type="nucleotide sequence ID" value="NZ_JACRYT010000025.1"/>
</dbReference>
<feature type="binding site" evidence="2">
    <location>
        <position position="69"/>
    </location>
    <ligand>
        <name>substrate</name>
    </ligand>
</feature>
<feature type="domain" description="PglD N-terminal" evidence="3">
    <location>
        <begin position="3"/>
        <end position="81"/>
    </location>
</feature>
<dbReference type="PANTHER" id="PTHR43300:SF7">
    <property type="entry name" value="UDP-N-ACETYLBACILLOSAMINE N-ACETYLTRANSFERASE"/>
    <property type="match status" value="1"/>
</dbReference>